<accession>A0ABR2XA60</accession>
<proteinExistence type="predicted"/>
<gene>
    <name evidence="1" type="ORF">SCAR479_12659</name>
</gene>
<sequence length="100" mass="10878">MPGQGVYILASPQGPGCVMLNGFDHDKSSTIYYLRDDTTIWCGDGDGECDGDHLISVDSVRQGTVMPVNHEENDSTYSTHLGPLFANRKPNIAIFGAEFL</sequence>
<evidence type="ECO:0000313" key="1">
    <source>
        <dbReference type="EMBL" id="KAK9770674.1"/>
    </source>
</evidence>
<evidence type="ECO:0000313" key="2">
    <source>
        <dbReference type="Proteomes" id="UP001465668"/>
    </source>
</evidence>
<reference evidence="1 2" key="1">
    <citation type="submission" date="2024-02" db="EMBL/GenBank/DDBJ databases">
        <title>First draft genome assembly of two strains of Seiridium cardinale.</title>
        <authorList>
            <person name="Emiliani G."/>
            <person name="Scali E."/>
        </authorList>
    </citation>
    <scope>NUCLEOTIDE SEQUENCE [LARGE SCALE GENOMIC DNA]</scope>
    <source>
        <strain evidence="1 2">BM-138-000479</strain>
    </source>
</reference>
<protein>
    <submittedName>
        <fullName evidence="1">Uncharacterized protein</fullName>
    </submittedName>
</protein>
<organism evidence="1 2">
    <name type="scientific">Seiridium cardinale</name>
    <dbReference type="NCBI Taxonomy" id="138064"/>
    <lineage>
        <taxon>Eukaryota</taxon>
        <taxon>Fungi</taxon>
        <taxon>Dikarya</taxon>
        <taxon>Ascomycota</taxon>
        <taxon>Pezizomycotina</taxon>
        <taxon>Sordariomycetes</taxon>
        <taxon>Xylariomycetidae</taxon>
        <taxon>Amphisphaeriales</taxon>
        <taxon>Sporocadaceae</taxon>
        <taxon>Seiridium</taxon>
    </lineage>
</organism>
<dbReference type="EMBL" id="JARVKM010000088">
    <property type="protein sequence ID" value="KAK9770674.1"/>
    <property type="molecule type" value="Genomic_DNA"/>
</dbReference>
<dbReference type="Proteomes" id="UP001465668">
    <property type="component" value="Unassembled WGS sequence"/>
</dbReference>
<comment type="caution">
    <text evidence="1">The sequence shown here is derived from an EMBL/GenBank/DDBJ whole genome shotgun (WGS) entry which is preliminary data.</text>
</comment>
<name>A0ABR2XA60_9PEZI</name>
<keyword evidence="2" id="KW-1185">Reference proteome</keyword>